<feature type="compositionally biased region" description="Low complexity" evidence="1">
    <location>
        <begin position="81"/>
        <end position="91"/>
    </location>
</feature>
<gene>
    <name evidence="2" type="ORF">AK812_SmicGene23153</name>
</gene>
<proteinExistence type="predicted"/>
<name>A0A1Q9DHZ9_SYMMI</name>
<evidence type="ECO:0008006" key="4">
    <source>
        <dbReference type="Google" id="ProtNLM"/>
    </source>
</evidence>
<dbReference type="OrthoDB" id="414343at2759"/>
<dbReference type="Proteomes" id="UP000186817">
    <property type="component" value="Unassembled WGS sequence"/>
</dbReference>
<comment type="caution">
    <text evidence="2">The sequence shown here is derived from an EMBL/GenBank/DDBJ whole genome shotgun (WGS) entry which is preliminary data.</text>
</comment>
<reference evidence="2 3" key="1">
    <citation type="submission" date="2016-02" db="EMBL/GenBank/DDBJ databases">
        <title>Genome analysis of coral dinoflagellate symbionts highlights evolutionary adaptations to a symbiotic lifestyle.</title>
        <authorList>
            <person name="Aranda M."/>
            <person name="Li Y."/>
            <person name="Liew Y.J."/>
            <person name="Baumgarten S."/>
            <person name="Simakov O."/>
            <person name="Wilson M."/>
            <person name="Piel J."/>
            <person name="Ashoor H."/>
            <person name="Bougouffa S."/>
            <person name="Bajic V.B."/>
            <person name="Ryu T."/>
            <person name="Ravasi T."/>
            <person name="Bayer T."/>
            <person name="Micklem G."/>
            <person name="Kim H."/>
            <person name="Bhak J."/>
            <person name="Lajeunesse T.C."/>
            <person name="Voolstra C.R."/>
        </authorList>
    </citation>
    <scope>NUCLEOTIDE SEQUENCE [LARGE SCALE GENOMIC DNA]</scope>
    <source>
        <strain evidence="2 3">CCMP2467</strain>
    </source>
</reference>
<feature type="compositionally biased region" description="Polar residues" evidence="1">
    <location>
        <begin position="68"/>
        <end position="80"/>
    </location>
</feature>
<sequence>MAGGGELDPWSSPENDPWGQVTPNTTADEPTRDNPAPTPPAEHVQSGEAQGSRDSAAGASEPWAWNDWNVQQNRQDTQRTPDNGSDGSDGMNDGGPDYGRRVSDASGWSWSTWSGNGQREWNRSWSDNSYDWWWSGWAPVDHYSRTTSWSTAITGNPSATWTTERDYLRNSDGYMDHVRIHGTVLERWLRTYVREYNDPRDASGYMDHVRYDGTVMGRGTRGYAFKYHGARANIGYVELGKGPSERLIVPSFSGDIENGGDLGSSARSYLRQVSAWEKMTKLAPDQRALVLYQHLAGSAWVNSESLSVDELARPDGVDRLREWVRQHYLDVEVTQVGRSLSDLFRKLRRRPTQSFRDYAAEFNRLLARVVECGCALPDVANAWLFVDRANLDESTEVSLLASVGNKYALKALQSAAIVLDRSMRKPWEKGTARGRPQNVNHAEEVTEGADTDTDVEAPSFDDPHDDAGDLYVSYMTAKARYKEAAKSRGVETKGADKTDKTKEDPNNARRAAESKIALAKAKSHCSACGQKGHWHRDEVCPKFGKNQSNPRPQTIHVTNEVYELIFGGASDLLAILDTACSKTVVGTNWLQKYLNHTKGGISWLQAWHAEDGLRIGCLPCYRYLEQCPDVPAECRLTESTYANFELASVSSLKPSNLRRHADSPGHALALAIYEGKTPPTEELAPPASSWRSLWALLRKKRQTETPATEALGRGKVRLMLYCLAEAIRQRHREQLHAATCVTLSMDVAKTRLLVRFSAVTAELVVRRGVLGMKRSKETGHQSILGLLKSILANAATSLCGAPLNGNSPVKEEPWLDHDLYEHLRSTTVVWNSDAAGDEMLAAQESQRTPASLDDLLPLFPNLTFVNRDKAHASRRVAQRPWTAAPELTEGWFEHFQAEAEEEQLIKAWTQRKNDPQGKAAYPFLDFISGPEGASRMVLAGMLADAMDEAMQLTRAFDREATDTALLHSHLQRFLKNTATLFIAERCVETGFTSLMRQHAKTQSIWIDKNHPRTIGVHGGLSAAVLAQNLKHMAAWTGLASKVIAAEFPSFDLMCCFRILALSGMGSGDASREHLCKERADMHTEDLARLCRALQIDVDCCRHEFTMLVGVAEAQKEMHRCTNLEAWQHAVQVTRRSRARYSLDGLGPLLEAYAAWVCSSSGVEQNFSVRDWLSSKRRPVAEQRELDELQIHVEDIPDEENLFQEASDIWARLYGKPRATGHRLRGYFKTSKMLAADAPVALKTWIQERRSQVEEFIAAENLTGDVHVETVAGAAQRQAAEKWTARHDAEAHRQETVSFEKQVDAAHRGHLLDHELTPDLQWHADHLEEEENRRRCQREQEAHRFERRMARPVFCLFGKTVCLRFQAPDPSMDRVLVQYNMRRATPTEVVDLFVVPDIACVGQAVQLLAYMYGSMIGTVEFLQSGGSAGAVAGYLPAISMQKHIYISDAFAAAYPALDALLRQVLDMPTCSWKAIDTLAAWLRLQIHRKEASKYLALVTKAEKESEGALNEHKYFLTLEGFLQHIQRLDHDRTALG</sequence>
<protein>
    <recommendedName>
        <fullName evidence="4">Copia protein</fullName>
    </recommendedName>
</protein>
<organism evidence="2 3">
    <name type="scientific">Symbiodinium microadriaticum</name>
    <name type="common">Dinoflagellate</name>
    <name type="synonym">Zooxanthella microadriatica</name>
    <dbReference type="NCBI Taxonomy" id="2951"/>
    <lineage>
        <taxon>Eukaryota</taxon>
        <taxon>Sar</taxon>
        <taxon>Alveolata</taxon>
        <taxon>Dinophyceae</taxon>
        <taxon>Suessiales</taxon>
        <taxon>Symbiodiniaceae</taxon>
        <taxon>Symbiodinium</taxon>
    </lineage>
</organism>
<feature type="region of interest" description="Disordered" evidence="1">
    <location>
        <begin position="483"/>
        <end position="510"/>
    </location>
</feature>
<feature type="region of interest" description="Disordered" evidence="1">
    <location>
        <begin position="1"/>
        <end position="103"/>
    </location>
</feature>
<feature type="compositionally biased region" description="Acidic residues" evidence="1">
    <location>
        <begin position="445"/>
        <end position="455"/>
    </location>
</feature>
<keyword evidence="3" id="KW-1185">Reference proteome</keyword>
<evidence type="ECO:0000256" key="1">
    <source>
        <dbReference type="SAM" id="MobiDB-lite"/>
    </source>
</evidence>
<feature type="region of interest" description="Disordered" evidence="1">
    <location>
        <begin position="428"/>
        <end position="466"/>
    </location>
</feature>
<evidence type="ECO:0000313" key="3">
    <source>
        <dbReference type="Proteomes" id="UP000186817"/>
    </source>
</evidence>
<accession>A0A1Q9DHZ9</accession>
<dbReference type="EMBL" id="LSRX01000528">
    <property type="protein sequence ID" value="OLP94804.1"/>
    <property type="molecule type" value="Genomic_DNA"/>
</dbReference>
<evidence type="ECO:0000313" key="2">
    <source>
        <dbReference type="EMBL" id="OLP94804.1"/>
    </source>
</evidence>